<dbReference type="SMART" id="SM00220">
    <property type="entry name" value="S_TKc"/>
    <property type="match status" value="1"/>
</dbReference>
<feature type="compositionally biased region" description="Polar residues" evidence="7">
    <location>
        <begin position="599"/>
        <end position="611"/>
    </location>
</feature>
<evidence type="ECO:0000256" key="5">
    <source>
        <dbReference type="ARBA" id="ARBA00022840"/>
    </source>
</evidence>
<reference evidence="9 10" key="1">
    <citation type="journal article" date="2021" name="Comput. Struct. Biotechnol. J.">
        <title>De novo genome assembly of the potent medicinal plant Rehmannia glutinosa using nanopore technology.</title>
        <authorList>
            <person name="Ma L."/>
            <person name="Dong C."/>
            <person name="Song C."/>
            <person name="Wang X."/>
            <person name="Zheng X."/>
            <person name="Niu Y."/>
            <person name="Chen S."/>
            <person name="Feng W."/>
        </authorList>
    </citation>
    <scope>NUCLEOTIDE SEQUENCE [LARGE SCALE GENOMIC DNA]</scope>
    <source>
        <strain evidence="9">DH-2019</strain>
    </source>
</reference>
<feature type="compositionally biased region" description="Basic and acidic residues" evidence="7">
    <location>
        <begin position="665"/>
        <end position="681"/>
    </location>
</feature>
<evidence type="ECO:0000313" key="9">
    <source>
        <dbReference type="EMBL" id="KAK6154547.1"/>
    </source>
</evidence>
<evidence type="ECO:0000256" key="2">
    <source>
        <dbReference type="ARBA" id="ARBA00022679"/>
    </source>
</evidence>
<feature type="region of interest" description="Disordered" evidence="7">
    <location>
        <begin position="1285"/>
        <end position="1337"/>
    </location>
</feature>
<evidence type="ECO:0000256" key="7">
    <source>
        <dbReference type="SAM" id="MobiDB-lite"/>
    </source>
</evidence>
<dbReference type="InterPro" id="IPR008271">
    <property type="entry name" value="Ser/Thr_kinase_AS"/>
</dbReference>
<dbReference type="InterPro" id="IPR050167">
    <property type="entry name" value="Ser_Thr_protein_kinase"/>
</dbReference>
<feature type="region of interest" description="Disordered" evidence="7">
    <location>
        <begin position="665"/>
        <end position="694"/>
    </location>
</feature>
<dbReference type="SMART" id="SM00666">
    <property type="entry name" value="PB1"/>
    <property type="match status" value="1"/>
</dbReference>
<dbReference type="Gene3D" id="1.10.510.10">
    <property type="entry name" value="Transferase(Phosphotransferase) domain 1"/>
    <property type="match status" value="1"/>
</dbReference>
<feature type="compositionally biased region" description="Gly residues" evidence="7">
    <location>
        <begin position="1296"/>
        <end position="1337"/>
    </location>
</feature>
<dbReference type="Gene3D" id="3.30.200.20">
    <property type="entry name" value="Phosphorylase Kinase, domain 1"/>
    <property type="match status" value="1"/>
</dbReference>
<dbReference type="SUPFAM" id="SSF56112">
    <property type="entry name" value="Protein kinase-like (PK-like)"/>
    <property type="match status" value="1"/>
</dbReference>
<dbReference type="PROSITE" id="PS00107">
    <property type="entry name" value="PROTEIN_KINASE_ATP"/>
    <property type="match status" value="1"/>
</dbReference>
<protein>
    <recommendedName>
        <fullName evidence="8">Protein kinase domain-containing protein</fullName>
    </recommendedName>
</protein>
<feature type="binding site" evidence="6">
    <location>
        <position position="1105"/>
    </location>
    <ligand>
        <name>ATP</name>
        <dbReference type="ChEBI" id="CHEBI:30616"/>
    </ligand>
</feature>
<name>A0ABR0X4D4_REHGL</name>
<proteinExistence type="predicted"/>
<feature type="compositionally biased region" description="Basic and acidic residues" evidence="7">
    <location>
        <begin position="859"/>
        <end position="873"/>
    </location>
</feature>
<dbReference type="PROSITE" id="PS50011">
    <property type="entry name" value="PROTEIN_KINASE_DOM"/>
    <property type="match status" value="1"/>
</dbReference>
<feature type="domain" description="Protein kinase" evidence="8">
    <location>
        <begin position="1074"/>
        <end position="1374"/>
    </location>
</feature>
<evidence type="ECO:0000256" key="4">
    <source>
        <dbReference type="ARBA" id="ARBA00022777"/>
    </source>
</evidence>
<sequence>MRCGHASDPKCRERARVLPYRVLTSSQARATHEHGAPCQTLRLGWTEGVLSTRIVLWAREWPSMPGWDERSCAMRVGLLRPELRPVRRVVGFGLIICTRDGRMPDNFSTYLNFSEDGVSEMAALVNRLSSRTLHWSLEQSLCFELRIVVLLSGFCKLLKGLWHRQLFPLNIYLKEEKTSNFYMEPSKSRNLMQFHSSEHRTDDHGPDSQVFKVDPSGHANASLRSPEMTFSEAKPVHNYSIQTGEEFALEFMRDRVNPRMHIPNNYGDPSHAPGYLELKGILGIGHTGSESGSDISMIAAAEKDSRELERRNLSLHGDKGNHGSFQSMHSVPHASSDYNSKRTLMYTSSGASGSSSTKLKILCSFGGRILPRPSDGKLRYVGGETRIIRISKDITWKELWQKTTAIYEETCTVKYQLPEEDLDALVSISSDEDLLNMMEECNILEDGKGLNKLRMFLFSPGDLDDAHFSLANSDGDSEMKYVVAVNGIDFGSRKGSTLCGLASSSGNNLNELDTQNVNMDTSRTATEFAGVSNSNLAGFVVPPTAIQPSTSTVPISSEVYDTGFAFLSWSGCAPRPGKATSSASSYGPVPEQKGIEGKSPNSSGLLGTNTQETDAKLKVDGFIQPESGKMQMLANEHFVPSLAHSDNNKVNFPVEDSSIVIPKLDREFSSKDSKGKGRPDEAVQSDPTDLNYFESSIPPQRVFRSVWIPREQGELLSRISKSDDSHSSQFLVNQQHTDISQQDLITASVENLQKGNANIPTEQSISVERSFPQEPGTVDNGLTKTQKLKQMDPLEVKDSMLEDHLLLKAETPGLNLPAVSLEDSVKHSEDPTIHRVDGVGSQSIANDAHGHPQPSASTETREEPNVGDSRTKQGDILIDINDRFPRDLLSDIFSKAVLSDSSSDFGPLQKDGAGLSVNIENQDPKRWSFFQRLAGDEFTRRDVSLIDQDQVVFSTELTKVEEEAPLAYDFVPRTRDEILPSHSGVQETYVEDDQKELPGRDGVVSTAVHANYDASQVKVSEGMQYDDMIDNMRIRESEYEDGFGNVGLPPQDPLVEFDLTSLQVDLQIIKNADLEELRELGSGTFGTVYHGKWRGSDVAIKRIKKNCFTGRQSEQERLTIEFWKEAEILSKLHHPNVVAFYGVVQDGPGGTLATVTEFMVDGSLRHVLLRKDRHLDRRKRLIIAMDAAFGMEYLHSKNIVHFDLKCDNLLVNLKDPSRPICKVGDFGLSKIKRNTLVSGGVRGTLPWMAPELLNGSSNKVSEKELIEFRLVERFVTCAIDPGSNLTRGTWPPSGGPSAGGPSLGGPSAGGPSPGGPSLGGSSLGGPSAGGASAGGPWAGVPPPPLILQSLKHTHLKNLHFPPENPSFSQIDPQFLVLKQAPLNNLLFASHVSASPRIITISSAFIS</sequence>
<keyword evidence="2" id="KW-0808">Transferase</keyword>
<dbReference type="PROSITE" id="PS00108">
    <property type="entry name" value="PROTEIN_KINASE_ST"/>
    <property type="match status" value="1"/>
</dbReference>
<dbReference type="InterPro" id="IPR001245">
    <property type="entry name" value="Ser-Thr/Tyr_kinase_cat_dom"/>
</dbReference>
<keyword evidence="10" id="KW-1185">Reference proteome</keyword>
<keyword evidence="4" id="KW-0418">Kinase</keyword>
<gene>
    <name evidence="9" type="ORF">DH2020_008795</name>
</gene>
<dbReference type="Proteomes" id="UP001318860">
    <property type="component" value="Unassembled WGS sequence"/>
</dbReference>
<evidence type="ECO:0000256" key="6">
    <source>
        <dbReference type="PROSITE-ProRule" id="PRU10141"/>
    </source>
</evidence>
<dbReference type="InterPro" id="IPR011009">
    <property type="entry name" value="Kinase-like_dom_sf"/>
</dbReference>
<dbReference type="EMBL" id="JABTTQ020000005">
    <property type="protein sequence ID" value="KAK6154547.1"/>
    <property type="molecule type" value="Genomic_DNA"/>
</dbReference>
<evidence type="ECO:0000313" key="10">
    <source>
        <dbReference type="Proteomes" id="UP001318860"/>
    </source>
</evidence>
<feature type="compositionally biased region" description="Polar residues" evidence="7">
    <location>
        <begin position="685"/>
        <end position="694"/>
    </location>
</feature>
<dbReference type="Gene3D" id="3.10.20.90">
    <property type="entry name" value="Phosphatidylinositol 3-kinase Catalytic Subunit, Chain A, domain 1"/>
    <property type="match status" value="1"/>
</dbReference>
<keyword evidence="5 6" id="KW-0067">ATP-binding</keyword>
<keyword evidence="3 6" id="KW-0547">Nucleotide-binding</keyword>
<dbReference type="CDD" id="cd06410">
    <property type="entry name" value="PB1_UP2"/>
    <property type="match status" value="1"/>
</dbReference>
<accession>A0ABR0X4D4</accession>
<feature type="region of interest" description="Disordered" evidence="7">
    <location>
        <begin position="842"/>
        <end position="874"/>
    </location>
</feature>
<dbReference type="PANTHER" id="PTHR23257:SF957">
    <property type="entry name" value="F3O9.7 PROTEIN-RELATED"/>
    <property type="match status" value="1"/>
</dbReference>
<evidence type="ECO:0000256" key="3">
    <source>
        <dbReference type="ARBA" id="ARBA00022741"/>
    </source>
</evidence>
<organism evidence="9 10">
    <name type="scientific">Rehmannia glutinosa</name>
    <name type="common">Chinese foxglove</name>
    <dbReference type="NCBI Taxonomy" id="99300"/>
    <lineage>
        <taxon>Eukaryota</taxon>
        <taxon>Viridiplantae</taxon>
        <taxon>Streptophyta</taxon>
        <taxon>Embryophyta</taxon>
        <taxon>Tracheophyta</taxon>
        <taxon>Spermatophyta</taxon>
        <taxon>Magnoliopsida</taxon>
        <taxon>eudicotyledons</taxon>
        <taxon>Gunneridae</taxon>
        <taxon>Pentapetalae</taxon>
        <taxon>asterids</taxon>
        <taxon>lamiids</taxon>
        <taxon>Lamiales</taxon>
        <taxon>Orobanchaceae</taxon>
        <taxon>Rehmannieae</taxon>
        <taxon>Rehmannia</taxon>
    </lineage>
</organism>
<dbReference type="PANTHER" id="PTHR23257">
    <property type="entry name" value="SERINE-THREONINE PROTEIN KINASE"/>
    <property type="match status" value="1"/>
</dbReference>
<dbReference type="InterPro" id="IPR017441">
    <property type="entry name" value="Protein_kinase_ATP_BS"/>
</dbReference>
<dbReference type="SUPFAM" id="SSF54277">
    <property type="entry name" value="CAD &amp; PB1 domains"/>
    <property type="match status" value="1"/>
</dbReference>
<dbReference type="Pfam" id="PF00564">
    <property type="entry name" value="PB1"/>
    <property type="match status" value="1"/>
</dbReference>
<evidence type="ECO:0000259" key="8">
    <source>
        <dbReference type="PROSITE" id="PS50011"/>
    </source>
</evidence>
<keyword evidence="1" id="KW-0723">Serine/threonine-protein kinase</keyword>
<feature type="region of interest" description="Disordered" evidence="7">
    <location>
        <begin position="577"/>
        <end position="611"/>
    </location>
</feature>
<dbReference type="Pfam" id="PF07714">
    <property type="entry name" value="PK_Tyr_Ser-Thr"/>
    <property type="match status" value="1"/>
</dbReference>
<dbReference type="InterPro" id="IPR000270">
    <property type="entry name" value="PB1_dom"/>
</dbReference>
<comment type="caution">
    <text evidence="9">The sequence shown here is derived from an EMBL/GenBank/DDBJ whole genome shotgun (WGS) entry which is preliminary data.</text>
</comment>
<evidence type="ECO:0000256" key="1">
    <source>
        <dbReference type="ARBA" id="ARBA00022527"/>
    </source>
</evidence>
<dbReference type="InterPro" id="IPR000719">
    <property type="entry name" value="Prot_kinase_dom"/>
</dbReference>